<dbReference type="OMA" id="DHAIMAY"/>
<reference evidence="1 2" key="1">
    <citation type="submission" date="2019-04" db="EMBL/GenBank/DDBJ databases">
        <title>Fungal friends and foes A comparative genomics study of 23 Aspergillus species from section Flavi.</title>
        <authorList>
            <consortium name="DOE Joint Genome Institute"/>
            <person name="Kjaerbolling I."/>
            <person name="Vesth T.C."/>
            <person name="Frisvad J.C."/>
            <person name="Nybo J.L."/>
            <person name="Theobald S."/>
            <person name="Kildgaard S."/>
            <person name="Petersen T.I."/>
            <person name="Kuo A."/>
            <person name="Sato A."/>
            <person name="Lyhne E.K."/>
            <person name="Kogle M.E."/>
            <person name="Wiebenga A."/>
            <person name="Kun R.S."/>
            <person name="Lubbers R.J."/>
            <person name="Makela M.R."/>
            <person name="Barry K."/>
            <person name="Chovatia M."/>
            <person name="Clum A."/>
            <person name="Daum C."/>
            <person name="Haridas S."/>
            <person name="He G."/>
            <person name="LaButti K."/>
            <person name="Lipzen A."/>
            <person name="Mondo S."/>
            <person name="Pangilinan J."/>
            <person name="Riley R."/>
            <person name="Salamov A."/>
            <person name="Simmons B.A."/>
            <person name="Magnuson J.K."/>
            <person name="Henrissat B."/>
            <person name="Mortensen U.H."/>
            <person name="Larsen T.O."/>
            <person name="De vries R.P."/>
            <person name="Grigoriev I.V."/>
            <person name="Machida M."/>
            <person name="Baker S.E."/>
            <person name="Andersen M.R."/>
        </authorList>
    </citation>
    <scope>NUCLEOTIDE SEQUENCE [LARGE SCALE GENOMIC DNA]</scope>
    <source>
        <strain evidence="1 2">CBS 117618</strain>
    </source>
</reference>
<gene>
    <name evidence="1" type="ORF">BDV34DRAFT_192867</name>
</gene>
<accession>A0A5N6DNW7</accession>
<dbReference type="Proteomes" id="UP000326532">
    <property type="component" value="Unassembled WGS sequence"/>
</dbReference>
<keyword evidence="2" id="KW-1185">Reference proteome</keyword>
<organism evidence="1 2">
    <name type="scientific">Aspergillus parasiticus</name>
    <dbReference type="NCBI Taxonomy" id="5067"/>
    <lineage>
        <taxon>Eukaryota</taxon>
        <taxon>Fungi</taxon>
        <taxon>Dikarya</taxon>
        <taxon>Ascomycota</taxon>
        <taxon>Pezizomycotina</taxon>
        <taxon>Eurotiomycetes</taxon>
        <taxon>Eurotiomycetidae</taxon>
        <taxon>Eurotiales</taxon>
        <taxon>Aspergillaceae</taxon>
        <taxon>Aspergillus</taxon>
        <taxon>Aspergillus subgen. Circumdati</taxon>
    </lineage>
</organism>
<dbReference type="EMBL" id="ML734960">
    <property type="protein sequence ID" value="KAB8206841.1"/>
    <property type="molecule type" value="Genomic_DNA"/>
</dbReference>
<evidence type="ECO:0000313" key="1">
    <source>
        <dbReference type="EMBL" id="KAB8206841.1"/>
    </source>
</evidence>
<dbReference type="AlphaFoldDB" id="A0A5N6DNW7"/>
<evidence type="ECO:0000313" key="2">
    <source>
        <dbReference type="Proteomes" id="UP000326532"/>
    </source>
</evidence>
<proteinExistence type="predicted"/>
<protein>
    <submittedName>
        <fullName evidence="1">Uncharacterized protein</fullName>
    </submittedName>
</protein>
<dbReference type="VEuPathDB" id="FungiDB:BDV34DRAFT_192867"/>
<name>A0A5N6DNW7_ASPPA</name>
<sequence length="120" mass="14099">MAESTESLAVPTCENLYHHPKRVILQHRVKDYDPWVPQEDHDNTMRAYLTASGRSLDELDQKVHHSHILPPLGAVRGRWYITVDLHKDLLKNPDLKKVQHEFHRLHRAKDGTVYVYCQSR</sequence>